<protein>
    <submittedName>
        <fullName evidence="3">SpoIID</fullName>
    </submittedName>
</protein>
<name>A0A6J4LI41_9ACTN</name>
<dbReference type="InterPro" id="IPR013486">
    <property type="entry name" value="SpoIID/LytB"/>
</dbReference>
<dbReference type="InterPro" id="IPR028994">
    <property type="entry name" value="Integrin_alpha_N"/>
</dbReference>
<reference evidence="3" key="1">
    <citation type="submission" date="2020-02" db="EMBL/GenBank/DDBJ databases">
        <authorList>
            <person name="Meier V. D."/>
        </authorList>
    </citation>
    <scope>NUCLEOTIDE SEQUENCE</scope>
    <source>
        <strain evidence="3">AVDCRST_MAG48</strain>
    </source>
</reference>
<dbReference type="InterPro" id="IPR013517">
    <property type="entry name" value="FG-GAP"/>
</dbReference>
<dbReference type="EMBL" id="CADCTS010000452">
    <property type="protein sequence ID" value="CAA9332246.1"/>
    <property type="molecule type" value="Genomic_DNA"/>
</dbReference>
<proteinExistence type="predicted"/>
<dbReference type="PANTHER" id="PTHR44103:SF1">
    <property type="entry name" value="PROPROTEIN CONVERTASE P"/>
    <property type="match status" value="1"/>
</dbReference>
<dbReference type="NCBIfam" id="TIGR02669">
    <property type="entry name" value="SpoIID_LytB"/>
    <property type="match status" value="1"/>
</dbReference>
<keyword evidence="1" id="KW-0732">Signal</keyword>
<feature type="domain" description="Sporulation stage II protein D amidase enhancer LytB N-terminal" evidence="2">
    <location>
        <begin position="209"/>
        <end position="296"/>
    </location>
</feature>
<dbReference type="Gene3D" id="2.130.10.130">
    <property type="entry name" value="Integrin alpha, N-terminal"/>
    <property type="match status" value="1"/>
</dbReference>
<sequence length="677" mass="70004">MSSPTRAVTTVRSRTGRLWGGAVALSLLTSVALLAPPTAAADPAVAPASGSFTVRGSGFGHGHGMSQYGAYGAAQQGRTWKQILAFYYPGTTLTTMPTGTTLKVWLTADGDGDLRVRPAAGLRVTDGDGGSYTVPTGKAHTAWRISRSGSGYRLASQSAAGTWTTRSHALGGGTWSFASSAKVLTLVLPGGSTREYRGSLALVRRDTSGRTVNTLPLEDYVRAVVPDEMPTSWHADAVRVQAVAARSYAVRTRDFSSYPGYDICDTTTCQVYRGKRAETARGDAAVQATAGRIVSYGGRVALTQFASSNGGALAASNLPYLVAKTDPYDGVVTSQAWTRTVSAAAVARVWPSVGTVRSLRVTSRDGSGPWGGRVEKITIAGTKGSVTVAGSTFQYRFGLRSSLYTVVGSTTATPPTPPAPPATLKPGPAYASHPRTYSSASRADLLLVSGSTLRRHPVVGGVLQPPVSLGTGYASATHVLNAGDWDGDGYQDVITRSADGTLLLRRGSATGRLEAGAAMGFGGGIRTLAAVGDVTGDRKPDLVSISPAGNLWLHAGNGRRGRATLTRLASGWQDRDGLRAPGDLTGDGRPDLLTTRGDRLHLHRGTGTGFGAPVVLASGWSAYAATTAVGDLSGDGRGDVVVRTGAGRLVLFRGDGKGGLDRGTTLAGSYTGTRFAL</sequence>
<accession>A0A6J4LI41</accession>
<dbReference type="InterPro" id="IPR013693">
    <property type="entry name" value="SpoIID/LytB_N"/>
</dbReference>
<dbReference type="Pfam" id="PF08486">
    <property type="entry name" value="SpoIID"/>
    <property type="match status" value="1"/>
</dbReference>
<dbReference type="PANTHER" id="PTHR44103">
    <property type="entry name" value="PROPROTEIN CONVERTASE P"/>
    <property type="match status" value="1"/>
</dbReference>
<dbReference type="GO" id="GO:0030435">
    <property type="term" value="P:sporulation resulting in formation of a cellular spore"/>
    <property type="evidence" value="ECO:0007669"/>
    <property type="project" value="InterPro"/>
</dbReference>
<evidence type="ECO:0000313" key="3">
    <source>
        <dbReference type="EMBL" id="CAA9332246.1"/>
    </source>
</evidence>
<organism evidence="3">
    <name type="scientific">uncultured Friedmanniella sp</name>
    <dbReference type="NCBI Taxonomy" id="335381"/>
    <lineage>
        <taxon>Bacteria</taxon>
        <taxon>Bacillati</taxon>
        <taxon>Actinomycetota</taxon>
        <taxon>Actinomycetes</taxon>
        <taxon>Propionibacteriales</taxon>
        <taxon>Nocardioidaceae</taxon>
        <taxon>Friedmanniella</taxon>
        <taxon>environmental samples</taxon>
    </lineage>
</organism>
<dbReference type="SUPFAM" id="SSF69318">
    <property type="entry name" value="Integrin alpha N-terminal domain"/>
    <property type="match status" value="1"/>
</dbReference>
<dbReference type="Pfam" id="PF13517">
    <property type="entry name" value="FG-GAP_3"/>
    <property type="match status" value="2"/>
</dbReference>
<evidence type="ECO:0000259" key="2">
    <source>
        <dbReference type="Pfam" id="PF08486"/>
    </source>
</evidence>
<evidence type="ECO:0000256" key="1">
    <source>
        <dbReference type="ARBA" id="ARBA00022729"/>
    </source>
</evidence>
<dbReference type="AlphaFoldDB" id="A0A6J4LI41"/>
<gene>
    <name evidence="3" type="ORF">AVDCRST_MAG48-3191</name>
</gene>